<name>A0A6I4MF06_9ACTN</name>
<dbReference type="Proteomes" id="UP000462055">
    <property type="component" value="Unassembled WGS sequence"/>
</dbReference>
<dbReference type="EMBL" id="WBMS02000017">
    <property type="protein sequence ID" value="MWA03097.1"/>
    <property type="molecule type" value="Genomic_DNA"/>
</dbReference>
<evidence type="ECO:0000313" key="2">
    <source>
        <dbReference type="EMBL" id="MWA03097.1"/>
    </source>
</evidence>
<evidence type="ECO:0000313" key="3">
    <source>
        <dbReference type="Proteomes" id="UP000462055"/>
    </source>
</evidence>
<dbReference type="EMBL" id="WBMS02000013">
    <property type="protein sequence ID" value="MWA02331.1"/>
    <property type="molecule type" value="Genomic_DNA"/>
</dbReference>
<organism evidence="1 3">
    <name type="scientific">Actinomadura physcomitrii</name>
    <dbReference type="NCBI Taxonomy" id="2650748"/>
    <lineage>
        <taxon>Bacteria</taxon>
        <taxon>Bacillati</taxon>
        <taxon>Actinomycetota</taxon>
        <taxon>Actinomycetes</taxon>
        <taxon>Streptosporangiales</taxon>
        <taxon>Thermomonosporaceae</taxon>
        <taxon>Actinomadura</taxon>
    </lineage>
</organism>
<dbReference type="AlphaFoldDB" id="A0A6I4MF06"/>
<reference evidence="1 3" key="1">
    <citation type="submission" date="2019-12" db="EMBL/GenBank/DDBJ databases">
        <title>Actinomadura physcomitrii sp. nov., a novel actinomycete isolated from moss [Physcomitrium sphaericum (Ludw) Fuernr].</title>
        <authorList>
            <person name="Zhuang X."/>
        </authorList>
    </citation>
    <scope>NUCLEOTIDE SEQUENCE [LARGE SCALE GENOMIC DNA]</scope>
    <source>
        <strain evidence="1 3">LD22</strain>
    </source>
</reference>
<gene>
    <name evidence="1" type="ORF">F8568_018540</name>
    <name evidence="2" type="ORF">F8568_022510</name>
</gene>
<proteinExistence type="predicted"/>
<keyword evidence="3" id="KW-1185">Reference proteome</keyword>
<sequence length="71" mass="7750">MTAPAWTADVEDSADLEERLRAEFPGWRIARAGGSWWASRTPLLSETVTAADSVQAPSAAELYLALDRTRS</sequence>
<accession>A0A6I4MF06</accession>
<comment type="caution">
    <text evidence="1">The sequence shown here is derived from an EMBL/GenBank/DDBJ whole genome shotgun (WGS) entry which is preliminary data.</text>
</comment>
<dbReference type="RefSeq" id="WP_151594792.1">
    <property type="nucleotide sequence ID" value="NZ_WBMS02000013.1"/>
</dbReference>
<evidence type="ECO:0000313" key="1">
    <source>
        <dbReference type="EMBL" id="MWA02331.1"/>
    </source>
</evidence>
<protein>
    <submittedName>
        <fullName evidence="1">Uncharacterized protein</fullName>
    </submittedName>
</protein>